<evidence type="ECO:0000256" key="1">
    <source>
        <dbReference type="ARBA" id="ARBA00004211"/>
    </source>
</evidence>
<organism evidence="11 12">
    <name type="scientific">Syncephalis pseudoplumigaleata</name>
    <dbReference type="NCBI Taxonomy" id="1712513"/>
    <lineage>
        <taxon>Eukaryota</taxon>
        <taxon>Fungi</taxon>
        <taxon>Fungi incertae sedis</taxon>
        <taxon>Zoopagomycota</taxon>
        <taxon>Zoopagomycotina</taxon>
        <taxon>Zoopagomycetes</taxon>
        <taxon>Zoopagales</taxon>
        <taxon>Piptocephalidaceae</taxon>
        <taxon>Syncephalis</taxon>
    </lineage>
</organism>
<evidence type="ECO:0000256" key="9">
    <source>
        <dbReference type="SAM" id="Coils"/>
    </source>
</evidence>
<evidence type="ECO:0000256" key="5">
    <source>
        <dbReference type="ARBA" id="ARBA00022927"/>
    </source>
</evidence>
<proteinExistence type="inferred from homology"/>
<keyword evidence="12" id="KW-1185">Reference proteome</keyword>
<keyword evidence="7 9" id="KW-0175">Coiled coil</keyword>
<keyword evidence="5" id="KW-0653">Protein transport</keyword>
<dbReference type="OrthoDB" id="342981at2759"/>
<name>A0A4P9Z1T5_9FUNG</name>
<accession>A0A4P9Z1T5</accession>
<keyword evidence="8 10" id="KW-0472">Membrane</keyword>
<protein>
    <recommendedName>
        <fullName evidence="13">t-SNARE coiled-coil homology domain-containing protein</fullName>
    </recommendedName>
</protein>
<keyword evidence="3" id="KW-0813">Transport</keyword>
<comment type="subcellular location">
    <subcellularLocation>
        <location evidence="1">Membrane</location>
        <topology evidence="1">Single-pass type IV membrane protein</topology>
    </subcellularLocation>
</comment>
<dbReference type="PANTHER" id="PTHR15959:SF0">
    <property type="entry name" value="SYNTAXIN-18"/>
    <property type="match status" value="1"/>
</dbReference>
<evidence type="ECO:0000313" key="11">
    <source>
        <dbReference type="EMBL" id="RKP26457.1"/>
    </source>
</evidence>
<keyword evidence="6 10" id="KW-1133">Transmembrane helix</keyword>
<dbReference type="EMBL" id="KZ989420">
    <property type="protein sequence ID" value="RKP26457.1"/>
    <property type="molecule type" value="Genomic_DNA"/>
</dbReference>
<evidence type="ECO:0000313" key="12">
    <source>
        <dbReference type="Proteomes" id="UP000278143"/>
    </source>
</evidence>
<dbReference type="Proteomes" id="UP000278143">
    <property type="component" value="Unassembled WGS sequence"/>
</dbReference>
<evidence type="ECO:0000256" key="3">
    <source>
        <dbReference type="ARBA" id="ARBA00022448"/>
    </source>
</evidence>
<gene>
    <name evidence="11" type="ORF">SYNPS1DRAFT_27852</name>
</gene>
<evidence type="ECO:0008006" key="13">
    <source>
        <dbReference type="Google" id="ProtNLM"/>
    </source>
</evidence>
<dbReference type="Gene3D" id="1.20.5.110">
    <property type="match status" value="1"/>
</dbReference>
<comment type="similarity">
    <text evidence="2">Belongs to the syntaxin family.</text>
</comment>
<dbReference type="AlphaFoldDB" id="A0A4P9Z1T5"/>
<evidence type="ECO:0000256" key="6">
    <source>
        <dbReference type="ARBA" id="ARBA00022989"/>
    </source>
</evidence>
<dbReference type="GO" id="GO:0006890">
    <property type="term" value="P:retrograde vesicle-mediated transport, Golgi to endoplasmic reticulum"/>
    <property type="evidence" value="ECO:0007669"/>
    <property type="project" value="TreeGrafter"/>
</dbReference>
<dbReference type="GO" id="GO:0031201">
    <property type="term" value="C:SNARE complex"/>
    <property type="evidence" value="ECO:0007669"/>
    <property type="project" value="TreeGrafter"/>
</dbReference>
<feature type="coiled-coil region" evidence="9">
    <location>
        <begin position="51"/>
        <end position="95"/>
    </location>
</feature>
<evidence type="ECO:0000256" key="10">
    <source>
        <dbReference type="SAM" id="Phobius"/>
    </source>
</evidence>
<sequence length="153" mass="17515">MDAFMLEAYRVTQKTWTATGELQKASGSAAPDLFEDQRMVEKTLDLTPEQRQLLEDENRELAQSLEATLDQVREAERAILEIAELQNQLMSHVAAQAKETERLYEEAVATTDRVREGNLQLAEAGRRSADTRKWVLLFLIIASLVLLFLDWYD</sequence>
<evidence type="ECO:0000256" key="8">
    <source>
        <dbReference type="ARBA" id="ARBA00023136"/>
    </source>
</evidence>
<evidence type="ECO:0000256" key="7">
    <source>
        <dbReference type="ARBA" id="ARBA00023054"/>
    </source>
</evidence>
<evidence type="ECO:0000256" key="4">
    <source>
        <dbReference type="ARBA" id="ARBA00022692"/>
    </source>
</evidence>
<reference evidence="12" key="1">
    <citation type="journal article" date="2018" name="Nat. Microbiol.">
        <title>Leveraging single-cell genomics to expand the fungal tree of life.</title>
        <authorList>
            <person name="Ahrendt S.R."/>
            <person name="Quandt C.A."/>
            <person name="Ciobanu D."/>
            <person name="Clum A."/>
            <person name="Salamov A."/>
            <person name="Andreopoulos B."/>
            <person name="Cheng J.F."/>
            <person name="Woyke T."/>
            <person name="Pelin A."/>
            <person name="Henrissat B."/>
            <person name="Reynolds N.K."/>
            <person name="Benny G.L."/>
            <person name="Smith M.E."/>
            <person name="James T.Y."/>
            <person name="Grigoriev I.V."/>
        </authorList>
    </citation>
    <scope>NUCLEOTIDE SEQUENCE [LARGE SCALE GENOMIC DNA]</scope>
    <source>
        <strain evidence="12">Benny S71-1</strain>
    </source>
</reference>
<dbReference type="GO" id="GO:0015031">
    <property type="term" value="P:protein transport"/>
    <property type="evidence" value="ECO:0007669"/>
    <property type="project" value="UniProtKB-KW"/>
</dbReference>
<dbReference type="GO" id="GO:0005783">
    <property type="term" value="C:endoplasmic reticulum"/>
    <property type="evidence" value="ECO:0007669"/>
    <property type="project" value="TreeGrafter"/>
</dbReference>
<keyword evidence="4 10" id="KW-0812">Transmembrane</keyword>
<feature type="transmembrane region" description="Helical" evidence="10">
    <location>
        <begin position="134"/>
        <end position="152"/>
    </location>
</feature>
<evidence type="ECO:0000256" key="2">
    <source>
        <dbReference type="ARBA" id="ARBA00009063"/>
    </source>
</evidence>
<dbReference type="PANTHER" id="PTHR15959">
    <property type="entry name" value="SYNTAXIN-18"/>
    <property type="match status" value="1"/>
</dbReference>